<gene>
    <name evidence="8" type="ORF">QB898_01000</name>
</gene>
<dbReference type="GO" id="GO:0005886">
    <property type="term" value="C:plasma membrane"/>
    <property type="evidence" value="ECO:0007669"/>
    <property type="project" value="UniProtKB-SubCell"/>
</dbReference>
<keyword evidence="6 7" id="KW-0472">Membrane</keyword>
<sequence>MTWLSRFQPQLLALLRITAAYMYFWHGTAKFFGYPTAMGHVELLSLMGAAGVLEIGGGLLLMLGLFTRPVAFLLSGQMAVAYFMAHSQPSMWMPLLNKGESAALFCFIFLYLAAAGGGAPSLDGLLRRKRA</sequence>
<dbReference type="InterPro" id="IPR032808">
    <property type="entry name" value="DoxX"/>
</dbReference>
<feature type="transmembrane region" description="Helical" evidence="7">
    <location>
        <begin position="43"/>
        <end position="63"/>
    </location>
</feature>
<comment type="similarity">
    <text evidence="2">Belongs to the DoxX family.</text>
</comment>
<dbReference type="Pfam" id="PF07681">
    <property type="entry name" value="DoxX"/>
    <property type="match status" value="1"/>
</dbReference>
<protein>
    <submittedName>
        <fullName evidence="8">DoxX family protein</fullName>
    </submittedName>
</protein>
<comment type="subcellular location">
    <subcellularLocation>
        <location evidence="1">Cell membrane</location>
        <topology evidence="1">Multi-pass membrane protein</topology>
    </subcellularLocation>
</comment>
<dbReference type="InterPro" id="IPR051907">
    <property type="entry name" value="DoxX-like_oxidoreductase"/>
</dbReference>
<keyword evidence="4 7" id="KW-0812">Transmembrane</keyword>
<keyword evidence="5 7" id="KW-1133">Transmembrane helix</keyword>
<feature type="transmembrane region" description="Helical" evidence="7">
    <location>
        <begin position="70"/>
        <end position="89"/>
    </location>
</feature>
<keyword evidence="9" id="KW-1185">Reference proteome</keyword>
<name>A0AAW6RDU5_9BURK</name>
<evidence type="ECO:0000256" key="3">
    <source>
        <dbReference type="ARBA" id="ARBA00022475"/>
    </source>
</evidence>
<evidence type="ECO:0000313" key="8">
    <source>
        <dbReference type="EMBL" id="MDG9698309.1"/>
    </source>
</evidence>
<dbReference type="AlphaFoldDB" id="A0AAW6RDU5"/>
<evidence type="ECO:0000256" key="2">
    <source>
        <dbReference type="ARBA" id="ARBA00006679"/>
    </source>
</evidence>
<feature type="transmembrane region" description="Helical" evidence="7">
    <location>
        <begin position="101"/>
        <end position="122"/>
    </location>
</feature>
<dbReference type="RefSeq" id="WP_279523443.1">
    <property type="nucleotide sequence ID" value="NZ_JARVII010000001.1"/>
</dbReference>
<dbReference type="EMBL" id="JARVII010000001">
    <property type="protein sequence ID" value="MDG9698309.1"/>
    <property type="molecule type" value="Genomic_DNA"/>
</dbReference>
<keyword evidence="3" id="KW-1003">Cell membrane</keyword>
<evidence type="ECO:0000256" key="4">
    <source>
        <dbReference type="ARBA" id="ARBA00022692"/>
    </source>
</evidence>
<evidence type="ECO:0000256" key="5">
    <source>
        <dbReference type="ARBA" id="ARBA00022989"/>
    </source>
</evidence>
<organism evidence="8 9">
    <name type="scientific">Ottowia cancrivicina</name>
    <dbReference type="NCBI Taxonomy" id="3040346"/>
    <lineage>
        <taxon>Bacteria</taxon>
        <taxon>Pseudomonadati</taxon>
        <taxon>Pseudomonadota</taxon>
        <taxon>Betaproteobacteria</taxon>
        <taxon>Burkholderiales</taxon>
        <taxon>Comamonadaceae</taxon>
        <taxon>Ottowia</taxon>
    </lineage>
</organism>
<evidence type="ECO:0000313" key="9">
    <source>
        <dbReference type="Proteomes" id="UP001237156"/>
    </source>
</evidence>
<evidence type="ECO:0000256" key="6">
    <source>
        <dbReference type="ARBA" id="ARBA00023136"/>
    </source>
</evidence>
<evidence type="ECO:0000256" key="7">
    <source>
        <dbReference type="SAM" id="Phobius"/>
    </source>
</evidence>
<dbReference type="PANTHER" id="PTHR33452">
    <property type="entry name" value="OXIDOREDUCTASE CATD-RELATED"/>
    <property type="match status" value="1"/>
</dbReference>
<accession>A0AAW6RDU5</accession>
<evidence type="ECO:0000256" key="1">
    <source>
        <dbReference type="ARBA" id="ARBA00004651"/>
    </source>
</evidence>
<reference evidence="8 9" key="1">
    <citation type="submission" date="2023-04" db="EMBL/GenBank/DDBJ databases">
        <title>Ottowia paracancer sp. nov., isolated from human stomach.</title>
        <authorList>
            <person name="Song Y."/>
        </authorList>
    </citation>
    <scope>NUCLEOTIDE SEQUENCE [LARGE SCALE GENOMIC DNA]</scope>
    <source>
        <strain evidence="8 9">10c7w1</strain>
    </source>
</reference>
<dbReference type="PANTHER" id="PTHR33452:SF4">
    <property type="entry name" value="BLL4328 PROTEIN"/>
    <property type="match status" value="1"/>
</dbReference>
<proteinExistence type="inferred from homology"/>
<dbReference type="Proteomes" id="UP001237156">
    <property type="component" value="Unassembled WGS sequence"/>
</dbReference>
<comment type="caution">
    <text evidence="8">The sequence shown here is derived from an EMBL/GenBank/DDBJ whole genome shotgun (WGS) entry which is preliminary data.</text>
</comment>